<evidence type="ECO:0000313" key="3">
    <source>
        <dbReference type="Proteomes" id="UP000308671"/>
    </source>
</evidence>
<name>A0A4S8R0N6_9HELO</name>
<keyword evidence="3" id="KW-1185">Reference proteome</keyword>
<organism evidence="2 3">
    <name type="scientific">Botrytis galanthina</name>
    <dbReference type="NCBI Taxonomy" id="278940"/>
    <lineage>
        <taxon>Eukaryota</taxon>
        <taxon>Fungi</taxon>
        <taxon>Dikarya</taxon>
        <taxon>Ascomycota</taxon>
        <taxon>Pezizomycotina</taxon>
        <taxon>Leotiomycetes</taxon>
        <taxon>Helotiales</taxon>
        <taxon>Sclerotiniaceae</taxon>
        <taxon>Botrytis</taxon>
    </lineage>
</organism>
<gene>
    <name evidence="2" type="ORF">BGAL_0303g00120</name>
</gene>
<evidence type="ECO:0000256" key="1">
    <source>
        <dbReference type="SAM" id="MobiDB-lite"/>
    </source>
</evidence>
<evidence type="ECO:0000313" key="2">
    <source>
        <dbReference type="EMBL" id="THV47559.1"/>
    </source>
</evidence>
<dbReference type="AlphaFoldDB" id="A0A4S8R0N6"/>
<dbReference type="InterPro" id="IPR027417">
    <property type="entry name" value="P-loop_NTPase"/>
</dbReference>
<dbReference type="Gene3D" id="3.40.50.300">
    <property type="entry name" value="P-loop containing nucleotide triphosphate hydrolases"/>
    <property type="match status" value="1"/>
</dbReference>
<dbReference type="SUPFAM" id="SSF52540">
    <property type="entry name" value="P-loop containing nucleoside triphosphate hydrolases"/>
    <property type="match status" value="1"/>
</dbReference>
<dbReference type="Proteomes" id="UP000308671">
    <property type="component" value="Unassembled WGS sequence"/>
</dbReference>
<sequence>MDPGKEPGDAARKGSTVKDAASKLGKQSHLRFKLPRPEIPKQHANRDWSGLPLHGTLVEALRLSKDIEPPTPIRVAAMNSFLSTQKNMFLQAPFDKKSHVLNSGVLSPTVLVILPSNALATQAKAAFDGLLSILNGRINKTWPSEVGPGDVILEFRGAYGEIPWIEQQNARVSEYPHILVATPGRLLHMVRVKMVAFDDLGWYGVKNIMVFLDTREETECLFSA</sequence>
<dbReference type="OrthoDB" id="10256233at2759"/>
<feature type="region of interest" description="Disordered" evidence="1">
    <location>
        <begin position="1"/>
        <end position="28"/>
    </location>
</feature>
<protein>
    <recommendedName>
        <fullName evidence="4">DEAD/DEAH box helicase domain-containing protein</fullName>
    </recommendedName>
</protein>
<accession>A0A4S8R0N6</accession>
<feature type="compositionally biased region" description="Basic and acidic residues" evidence="1">
    <location>
        <begin position="1"/>
        <end position="12"/>
    </location>
</feature>
<dbReference type="EMBL" id="PQXL01000303">
    <property type="protein sequence ID" value="THV47559.1"/>
    <property type="molecule type" value="Genomic_DNA"/>
</dbReference>
<reference evidence="2 3" key="1">
    <citation type="submission" date="2017-12" db="EMBL/GenBank/DDBJ databases">
        <title>Comparative genomics of Botrytis spp.</title>
        <authorList>
            <person name="Valero-Jimenez C.A."/>
            <person name="Tapia P."/>
            <person name="Veloso J."/>
            <person name="Silva-Moreno E."/>
            <person name="Staats M."/>
            <person name="Valdes J.H."/>
            <person name="Van Kan J.A.L."/>
        </authorList>
    </citation>
    <scope>NUCLEOTIDE SEQUENCE [LARGE SCALE GENOMIC DNA]</scope>
    <source>
        <strain evidence="2 3">MUCL435</strain>
    </source>
</reference>
<evidence type="ECO:0008006" key="4">
    <source>
        <dbReference type="Google" id="ProtNLM"/>
    </source>
</evidence>
<proteinExistence type="predicted"/>
<comment type="caution">
    <text evidence="2">The sequence shown here is derived from an EMBL/GenBank/DDBJ whole genome shotgun (WGS) entry which is preliminary data.</text>
</comment>